<dbReference type="SUPFAM" id="SSF52266">
    <property type="entry name" value="SGNH hydrolase"/>
    <property type="match status" value="1"/>
</dbReference>
<reference evidence="6" key="1">
    <citation type="submission" date="2024-03" db="EMBL/GenBank/DDBJ databases">
        <title>WGS assembly of Saponaria officinalis var. Norfolk2.</title>
        <authorList>
            <person name="Jenkins J."/>
            <person name="Shu S."/>
            <person name="Grimwood J."/>
            <person name="Barry K."/>
            <person name="Goodstein D."/>
            <person name="Schmutz J."/>
            <person name="Leebens-Mack J."/>
            <person name="Osbourn A."/>
        </authorList>
    </citation>
    <scope>NUCLEOTIDE SEQUENCE [LARGE SCALE GENOMIC DNA]</scope>
    <source>
        <strain evidence="6">JIC</strain>
    </source>
</reference>
<evidence type="ECO:0000256" key="3">
    <source>
        <dbReference type="ARBA" id="ARBA00022801"/>
    </source>
</evidence>
<organism evidence="6 7">
    <name type="scientific">Saponaria officinalis</name>
    <name type="common">Common soapwort</name>
    <name type="synonym">Lychnis saponaria</name>
    <dbReference type="NCBI Taxonomy" id="3572"/>
    <lineage>
        <taxon>Eukaryota</taxon>
        <taxon>Viridiplantae</taxon>
        <taxon>Streptophyta</taxon>
        <taxon>Embryophyta</taxon>
        <taxon>Tracheophyta</taxon>
        <taxon>Spermatophyta</taxon>
        <taxon>Magnoliopsida</taxon>
        <taxon>eudicotyledons</taxon>
        <taxon>Gunneridae</taxon>
        <taxon>Pentapetalae</taxon>
        <taxon>Caryophyllales</taxon>
        <taxon>Caryophyllaceae</taxon>
        <taxon>Caryophylleae</taxon>
        <taxon>Saponaria</taxon>
    </lineage>
</organism>
<dbReference type="Gene3D" id="3.40.50.1110">
    <property type="entry name" value="SGNH hydrolase"/>
    <property type="match status" value="1"/>
</dbReference>
<name>A0AAW1KRY2_SAPOF</name>
<keyword evidence="2 5" id="KW-0732">Signal</keyword>
<feature type="signal peptide" evidence="5">
    <location>
        <begin position="1"/>
        <end position="25"/>
    </location>
</feature>
<evidence type="ECO:0000313" key="6">
    <source>
        <dbReference type="EMBL" id="KAK9723667.1"/>
    </source>
</evidence>
<keyword evidence="4" id="KW-0325">Glycoprotein</keyword>
<dbReference type="InterPro" id="IPR035669">
    <property type="entry name" value="SGNH_plant_lipase-like"/>
</dbReference>
<evidence type="ECO:0000256" key="2">
    <source>
        <dbReference type="ARBA" id="ARBA00022729"/>
    </source>
</evidence>
<evidence type="ECO:0000256" key="4">
    <source>
        <dbReference type="ARBA" id="ARBA00023180"/>
    </source>
</evidence>
<accession>A0AAW1KRY2</accession>
<keyword evidence="3" id="KW-0378">Hydrolase</keyword>
<dbReference type="InterPro" id="IPR036514">
    <property type="entry name" value="SGNH_hydro_sf"/>
</dbReference>
<dbReference type="AlphaFoldDB" id="A0AAW1KRY2"/>
<proteinExistence type="inferred from homology"/>
<protein>
    <submittedName>
        <fullName evidence="6">Uncharacterized protein</fullName>
    </submittedName>
</protein>
<gene>
    <name evidence="6" type="ORF">RND81_05G016600</name>
</gene>
<dbReference type="GO" id="GO:0016788">
    <property type="term" value="F:hydrolase activity, acting on ester bonds"/>
    <property type="evidence" value="ECO:0007669"/>
    <property type="project" value="InterPro"/>
</dbReference>
<dbReference type="PANTHER" id="PTHR22835">
    <property type="entry name" value="ZINC FINGER FYVE DOMAIN CONTAINING PROTEIN"/>
    <property type="match status" value="1"/>
</dbReference>
<dbReference type="Proteomes" id="UP001443914">
    <property type="component" value="Unassembled WGS sequence"/>
</dbReference>
<dbReference type="PANTHER" id="PTHR22835:SF517">
    <property type="entry name" value="GDSL-LIKE LIPASE_ACYLHYDROLASE FAMILY PROTEIN, EXPRESSED"/>
    <property type="match status" value="1"/>
</dbReference>
<evidence type="ECO:0000256" key="1">
    <source>
        <dbReference type="ARBA" id="ARBA00008668"/>
    </source>
</evidence>
<sequence>MKMNKFSLNLLIVFCAIIIPKKIKALLTSNVGVIPTMKFEAMYQFGDSLSDTGNLVLEPNGRDVNFARLPYGTTYFHRATGRCSDGLLMVDFFAMFFQLPLLNPYLARGSDFTHGVNFAVAGATALDYPITLTTTNFSTATYSSLSTQVNWFKSHLASICRNLIDCRRRMQKSLVIMGEIGGNDYNFAFFHGQTVQEVYALVPQVIHSIKNAILEVVKLGAKNIVVPGNFPIGCVPIYLVQFRTNDASKYDELHCLKEYNDFSKYHNQLLNEAIQQVQVQYPSVAIAYADSYSALTWLLRHAPSLGFEKANPEKACCAEGHNPYNYDTGRACGSPGVPVCPDPTKRVNWDGIHMTQQGNKYVAIWLLRHFIPKLLRHPLHL</sequence>
<dbReference type="InterPro" id="IPR001087">
    <property type="entry name" value="GDSL"/>
</dbReference>
<dbReference type="CDD" id="cd01837">
    <property type="entry name" value="SGNH_plant_lipase_like"/>
    <property type="match status" value="1"/>
</dbReference>
<evidence type="ECO:0000256" key="5">
    <source>
        <dbReference type="SAM" id="SignalP"/>
    </source>
</evidence>
<comment type="similarity">
    <text evidence="1">Belongs to the 'GDSL' lipolytic enzyme family.</text>
</comment>
<dbReference type="EMBL" id="JBDFQZ010000005">
    <property type="protein sequence ID" value="KAK9723667.1"/>
    <property type="molecule type" value="Genomic_DNA"/>
</dbReference>
<feature type="chain" id="PRO_5043575982" evidence="5">
    <location>
        <begin position="26"/>
        <end position="381"/>
    </location>
</feature>
<keyword evidence="7" id="KW-1185">Reference proteome</keyword>
<dbReference type="Pfam" id="PF00657">
    <property type="entry name" value="Lipase_GDSL"/>
    <property type="match status" value="1"/>
</dbReference>
<comment type="caution">
    <text evidence="6">The sequence shown here is derived from an EMBL/GenBank/DDBJ whole genome shotgun (WGS) entry which is preliminary data.</text>
</comment>
<evidence type="ECO:0000313" key="7">
    <source>
        <dbReference type="Proteomes" id="UP001443914"/>
    </source>
</evidence>